<proteinExistence type="predicted"/>
<dbReference type="RefSeq" id="WP_213413481.1">
    <property type="nucleotide sequence ID" value="NZ_BOVK01000055.1"/>
</dbReference>
<dbReference type="Proteomes" id="UP000677918">
    <property type="component" value="Unassembled WGS sequence"/>
</dbReference>
<organism evidence="2 3">
    <name type="scientific">Xylanibacillus composti</name>
    <dbReference type="NCBI Taxonomy" id="1572762"/>
    <lineage>
        <taxon>Bacteria</taxon>
        <taxon>Bacillati</taxon>
        <taxon>Bacillota</taxon>
        <taxon>Bacilli</taxon>
        <taxon>Bacillales</taxon>
        <taxon>Paenibacillaceae</taxon>
        <taxon>Xylanibacillus</taxon>
    </lineage>
</organism>
<sequence>MVEYQQHQSRLIRAWEEANQRITEAHEAVSEWEFAKQSADPEQMRQAAARMRHLRQSIEDNMHAVEAESNESQVQQVKQTVHQLEQSIQSIEQALDETEQPSQIR</sequence>
<evidence type="ECO:0000313" key="2">
    <source>
        <dbReference type="EMBL" id="GIQ70663.1"/>
    </source>
</evidence>
<reference evidence="2" key="1">
    <citation type="submission" date="2021-04" db="EMBL/GenBank/DDBJ databases">
        <title>Draft genome sequence of Xylanibacillus composti strain K13.</title>
        <authorList>
            <person name="Uke A."/>
            <person name="Chhe C."/>
            <person name="Baramee S."/>
            <person name="Kosugi A."/>
        </authorList>
    </citation>
    <scope>NUCLEOTIDE SEQUENCE</scope>
    <source>
        <strain evidence="2">K13</strain>
    </source>
</reference>
<comment type="caution">
    <text evidence="2">The sequence shown here is derived from an EMBL/GenBank/DDBJ whole genome shotgun (WGS) entry which is preliminary data.</text>
</comment>
<protein>
    <submittedName>
        <fullName evidence="2">Uncharacterized protein</fullName>
    </submittedName>
</protein>
<evidence type="ECO:0000256" key="1">
    <source>
        <dbReference type="SAM" id="Coils"/>
    </source>
</evidence>
<name>A0A8J4H485_9BACL</name>
<keyword evidence="1" id="KW-0175">Coiled coil</keyword>
<keyword evidence="3" id="KW-1185">Reference proteome</keyword>
<dbReference type="EMBL" id="BOVK01000055">
    <property type="protein sequence ID" value="GIQ70663.1"/>
    <property type="molecule type" value="Genomic_DNA"/>
</dbReference>
<accession>A0A8J4H485</accession>
<dbReference type="AlphaFoldDB" id="A0A8J4H485"/>
<gene>
    <name evidence="2" type="ORF">XYCOK13_34870</name>
</gene>
<evidence type="ECO:0000313" key="3">
    <source>
        <dbReference type="Proteomes" id="UP000677918"/>
    </source>
</evidence>
<feature type="coiled-coil region" evidence="1">
    <location>
        <begin position="67"/>
        <end position="94"/>
    </location>
</feature>